<reference evidence="2" key="1">
    <citation type="journal article" date="2024" name="Proc. Natl. Acad. Sci. U.S.A.">
        <title>Extraordinary preservation of gene collinearity over three hundred million years revealed in homosporous lycophytes.</title>
        <authorList>
            <person name="Li C."/>
            <person name="Wickell D."/>
            <person name="Kuo L.Y."/>
            <person name="Chen X."/>
            <person name="Nie B."/>
            <person name="Liao X."/>
            <person name="Peng D."/>
            <person name="Ji J."/>
            <person name="Jenkins J."/>
            <person name="Williams M."/>
            <person name="Shu S."/>
            <person name="Plott C."/>
            <person name="Barry K."/>
            <person name="Rajasekar S."/>
            <person name="Grimwood J."/>
            <person name="Han X."/>
            <person name="Sun S."/>
            <person name="Hou Z."/>
            <person name="He W."/>
            <person name="Dai G."/>
            <person name="Sun C."/>
            <person name="Schmutz J."/>
            <person name="Leebens-Mack J.H."/>
            <person name="Li F.W."/>
            <person name="Wang L."/>
        </authorList>
    </citation>
    <scope>NUCLEOTIDE SEQUENCE [LARGE SCALE GENOMIC DNA]</scope>
    <source>
        <strain evidence="2">cv. PW_Plant_1</strain>
    </source>
</reference>
<sequence>MADKDNSNYSSDNPCSNKKLKVILKLPKGFAHPPYPSLHHLPAAASPAAAAFASAASNPSNEAGSQPPAAAAAAKFALPAGAPQASGCGTPSAGHGSKRKFKSLGEEGGLVAPAQGLVSPDEGLLDRSYSSPDVARSHGVDGTQSFVADKVRIVPTVHVRKPTQKKVEEIGHNLDTRYSSGGSPSQELDATPLPSRKVLESLIDMLQRKDTYQVFAEPVDASLVPDYYDIIKEPMDFSTIRRKLSEGKYVTLKLFAKDVFQISINAMHYNAPKTIYYKQARAIQDAARKALSALKGSDFYFEVQQKKSKFKVLGSKKSWKKSAGVRNRAEIVRSDHMSGATLATGDSQRYESGPQKGGRSYKVGVSEVSGMNLGGAGLTAYELSGEKDMMDGFALDSRSFTVLEETGKPVGWKDGRRPLSVQEYRRSSYKPGNLLHHGQSPSPAGVAGEHSQLIPLGYQQDHAYARSLAQFGANLKPPAWKYVVKKLQKVLGPKIPFGPGWVGQQEVVAPAPQQNHLWEPVQAKKGAATLQQNNLREQLEEKRGAKQDSKSAAVYQTAAQSCQPASLAEDSRAFNSVSSTADNSCLPIVTSSLINATSKQFVQKINLPMSGLVMDPPTQNTKQIAEGHSDTQRVVMPPMADSPLHASLKNCSNKNSPRKVRPVETLSSTLGMRECNSKEVSSPADLSCSFSAAVTGMSILTGQTNSAKGSGVASQTLTTWDCQQNQANVSGAVPSVGKESISSQSMHLSHQGPVNVKVPVAASGFVNFQGNRVQNLGQSQGLDSICGLEVNLDKTVEESRKPRNQNLSSQFEELSYDMDVRSQLYCNTSQNFSRCQPIPALPPVTQPRESQNSGYQDWKTVKPVQNHPQLQINVSNSELSSSDNLKPFSSQRTLELSSVRSLPPDLNVRLQSPTTPSSRISADSQQPDLALQL</sequence>
<organism evidence="1 2">
    <name type="scientific">Diphasiastrum complanatum</name>
    <name type="common">Issler's clubmoss</name>
    <name type="synonym">Lycopodium complanatum</name>
    <dbReference type="NCBI Taxonomy" id="34168"/>
    <lineage>
        <taxon>Eukaryota</taxon>
        <taxon>Viridiplantae</taxon>
        <taxon>Streptophyta</taxon>
        <taxon>Embryophyta</taxon>
        <taxon>Tracheophyta</taxon>
        <taxon>Lycopodiopsida</taxon>
        <taxon>Lycopodiales</taxon>
        <taxon>Lycopodiaceae</taxon>
        <taxon>Lycopodioideae</taxon>
        <taxon>Diphasiastrum</taxon>
    </lineage>
</organism>
<comment type="caution">
    <text evidence="1">The sequence shown here is derived from an EMBL/GenBank/DDBJ whole genome shotgun (WGS) entry which is preliminary data.</text>
</comment>
<accession>A0ACC2CXB1</accession>
<keyword evidence="2" id="KW-1185">Reference proteome</keyword>
<dbReference type="Proteomes" id="UP001162992">
    <property type="component" value="Chromosome 8"/>
</dbReference>
<dbReference type="EMBL" id="CM055099">
    <property type="protein sequence ID" value="KAJ7546678.1"/>
    <property type="molecule type" value="Genomic_DNA"/>
</dbReference>
<name>A0ACC2CXB1_DIPCM</name>
<protein>
    <submittedName>
        <fullName evidence="1">Uncharacterized protein</fullName>
    </submittedName>
</protein>
<proteinExistence type="predicted"/>
<evidence type="ECO:0000313" key="1">
    <source>
        <dbReference type="EMBL" id="KAJ7546678.1"/>
    </source>
</evidence>
<evidence type="ECO:0000313" key="2">
    <source>
        <dbReference type="Proteomes" id="UP001162992"/>
    </source>
</evidence>
<gene>
    <name evidence="1" type="ORF">O6H91_08G050400</name>
</gene>